<accession>A0A840NIY7</accession>
<keyword evidence="4" id="KW-0560">Oxidoreductase</keyword>
<keyword evidence="6" id="KW-1185">Reference proteome</keyword>
<reference evidence="5 6" key="1">
    <citation type="submission" date="2020-08" db="EMBL/GenBank/DDBJ databases">
        <title>Sequencing the genomes of 1000 actinobacteria strains.</title>
        <authorList>
            <person name="Klenk H.-P."/>
        </authorList>
    </citation>
    <scope>NUCLEOTIDE SEQUENCE [LARGE SCALE GENOMIC DNA]</scope>
    <source>
        <strain evidence="5 6">DSM 45582</strain>
    </source>
</reference>
<dbReference type="GO" id="GO:0004499">
    <property type="term" value="F:N,N-dimethylaniline monooxygenase activity"/>
    <property type="evidence" value="ECO:0007669"/>
    <property type="project" value="InterPro"/>
</dbReference>
<dbReference type="InterPro" id="IPR020946">
    <property type="entry name" value="Flavin_mOase-like"/>
</dbReference>
<dbReference type="GO" id="GO:0050660">
    <property type="term" value="F:flavin adenine dinucleotide binding"/>
    <property type="evidence" value="ECO:0007669"/>
    <property type="project" value="InterPro"/>
</dbReference>
<evidence type="ECO:0000256" key="1">
    <source>
        <dbReference type="ARBA" id="ARBA00010139"/>
    </source>
</evidence>
<dbReference type="InterPro" id="IPR036188">
    <property type="entry name" value="FAD/NAD-bd_sf"/>
</dbReference>
<evidence type="ECO:0000256" key="4">
    <source>
        <dbReference type="ARBA" id="ARBA00023002"/>
    </source>
</evidence>
<dbReference type="PANTHER" id="PTHR42877:SF4">
    <property type="entry name" value="FAD_NAD(P)-BINDING DOMAIN-CONTAINING PROTEIN-RELATED"/>
    <property type="match status" value="1"/>
</dbReference>
<dbReference type="RefSeq" id="WP_184478858.1">
    <property type="nucleotide sequence ID" value="NZ_JACHIV010000001.1"/>
</dbReference>
<organism evidence="5 6">
    <name type="scientific">Saccharopolyspora gloriosae</name>
    <dbReference type="NCBI Taxonomy" id="455344"/>
    <lineage>
        <taxon>Bacteria</taxon>
        <taxon>Bacillati</taxon>
        <taxon>Actinomycetota</taxon>
        <taxon>Actinomycetes</taxon>
        <taxon>Pseudonocardiales</taxon>
        <taxon>Pseudonocardiaceae</taxon>
        <taxon>Saccharopolyspora</taxon>
    </lineage>
</organism>
<protein>
    <submittedName>
        <fullName evidence="5">Cation diffusion facilitator CzcD-associated flavoprotein CzcO</fullName>
    </submittedName>
</protein>
<comment type="similarity">
    <text evidence="1">Belongs to the FAD-binding monooxygenase family.</text>
</comment>
<evidence type="ECO:0000256" key="2">
    <source>
        <dbReference type="ARBA" id="ARBA00022630"/>
    </source>
</evidence>
<keyword evidence="3" id="KW-0274">FAD</keyword>
<dbReference type="SUPFAM" id="SSF51905">
    <property type="entry name" value="FAD/NAD(P)-binding domain"/>
    <property type="match status" value="2"/>
</dbReference>
<proteinExistence type="inferred from homology"/>
<dbReference type="EMBL" id="JACHIV010000001">
    <property type="protein sequence ID" value="MBB5069132.1"/>
    <property type="molecule type" value="Genomic_DNA"/>
</dbReference>
<dbReference type="InterPro" id="IPR051209">
    <property type="entry name" value="FAD-bind_Monooxygenase_sf"/>
</dbReference>
<dbReference type="PANTHER" id="PTHR42877">
    <property type="entry name" value="L-ORNITHINE N(5)-MONOOXYGENASE-RELATED"/>
    <property type="match status" value="1"/>
</dbReference>
<dbReference type="PRINTS" id="PR00419">
    <property type="entry name" value="ADXRDTASE"/>
</dbReference>
<evidence type="ECO:0000256" key="3">
    <source>
        <dbReference type="ARBA" id="ARBA00022827"/>
    </source>
</evidence>
<dbReference type="Pfam" id="PF00743">
    <property type="entry name" value="FMO-like"/>
    <property type="match status" value="1"/>
</dbReference>
<sequence>MRQPSVAVIGTGFGGLGAAIELTRAGIDDLVIFERGQDVGGVWRENTYPGAACDVPSPFYSYSFELNPNWPRRYSRQPAILQYLREVADKYDLHRYIRFGTEVTAAEYDEATRKWRISTGQGGVVEVDALVSAVGLLSRPSWPDIPGRETFQGASFHSAQWDHDVDLDGKRVAVIGSGASAVQFIPEIQPEVAHLTLFQRSPPYIVPRPDTEFGSWRRRVLGALPGLLRVRRAAWWAVGEAIAVSFLYSRVLSRILTAFSRRHMRKQVPDPALFEKVWPQYPVGCKRILFSNDYLPALGESNVAVVDTGIESIHAGGVRDGSGEFHEVDVIIYGTGFTASDFLAPLRVAGAGGRDLREEWSRTGSRAYLGISVPHFPNLYVMYGPNTNVGAGSIVFMLEQQAKHLTSAILHSARVGSPIAVRPEVAAAFDAEVQGRLVDGVWTKCASWYRDASGRISTNWPGTGVEYRRRTADFRPSDYEPVG</sequence>
<comment type="caution">
    <text evidence="5">The sequence shown here is derived from an EMBL/GenBank/DDBJ whole genome shotgun (WGS) entry which is preliminary data.</text>
</comment>
<dbReference type="Gene3D" id="3.50.50.60">
    <property type="entry name" value="FAD/NAD(P)-binding domain"/>
    <property type="match status" value="2"/>
</dbReference>
<evidence type="ECO:0000313" key="5">
    <source>
        <dbReference type="EMBL" id="MBB5069132.1"/>
    </source>
</evidence>
<keyword evidence="2" id="KW-0285">Flavoprotein</keyword>
<gene>
    <name evidence="5" type="ORF">BJ969_002220</name>
</gene>
<dbReference type="GO" id="GO:0050661">
    <property type="term" value="F:NADP binding"/>
    <property type="evidence" value="ECO:0007669"/>
    <property type="project" value="InterPro"/>
</dbReference>
<dbReference type="AlphaFoldDB" id="A0A840NIY7"/>
<evidence type="ECO:0000313" key="6">
    <source>
        <dbReference type="Proteomes" id="UP000580474"/>
    </source>
</evidence>
<name>A0A840NIY7_9PSEU</name>
<dbReference type="Proteomes" id="UP000580474">
    <property type="component" value="Unassembled WGS sequence"/>
</dbReference>